<gene>
    <name evidence="2" type="ORF">BU23DRAFT_565682</name>
</gene>
<evidence type="ECO:0000313" key="2">
    <source>
        <dbReference type="EMBL" id="KAF1976518.1"/>
    </source>
</evidence>
<dbReference type="AlphaFoldDB" id="A0A6A5VIN4"/>
<accession>A0A6A5VIN4</accession>
<dbReference type="OrthoDB" id="1022638at2759"/>
<name>A0A6A5VIN4_9PLEO</name>
<evidence type="ECO:0008006" key="4">
    <source>
        <dbReference type="Google" id="ProtNLM"/>
    </source>
</evidence>
<evidence type="ECO:0000313" key="3">
    <source>
        <dbReference type="Proteomes" id="UP000800036"/>
    </source>
</evidence>
<feature type="region of interest" description="Disordered" evidence="1">
    <location>
        <begin position="218"/>
        <end position="254"/>
    </location>
</feature>
<dbReference type="EMBL" id="ML976666">
    <property type="protein sequence ID" value="KAF1976518.1"/>
    <property type="molecule type" value="Genomic_DNA"/>
</dbReference>
<keyword evidence="3" id="KW-1185">Reference proteome</keyword>
<sequence>MAPSNAIAVRKRPTMPTPFHVNDVRVPTVNLEFLQSRTIEVVTQDTLRYTFYVALLAQRSTWLKENISCASKGPLKLDAAGAHVEIYLHFVLRGTLPVREVDPVEQFDLLLGFYCVATKVKDAEARRTAMHAMIALAREKTHKESPLPSAKAIKLVYKTVPETDRASLFLIQLVADRDDASWMKTNVARLPRKFLANLPLEKHSKNATIPMPSESVDRCDIRKFLDEEEQDKEEGQAKDETDDAGEAGEGGDDQ</sequence>
<feature type="compositionally biased region" description="Acidic residues" evidence="1">
    <location>
        <begin position="240"/>
        <end position="254"/>
    </location>
</feature>
<protein>
    <recommendedName>
        <fullName evidence="4">BTB domain-containing protein</fullName>
    </recommendedName>
</protein>
<evidence type="ECO:0000256" key="1">
    <source>
        <dbReference type="SAM" id="MobiDB-lite"/>
    </source>
</evidence>
<dbReference type="Proteomes" id="UP000800036">
    <property type="component" value="Unassembled WGS sequence"/>
</dbReference>
<reference evidence="2" key="1">
    <citation type="journal article" date="2020" name="Stud. Mycol.">
        <title>101 Dothideomycetes genomes: a test case for predicting lifestyles and emergence of pathogens.</title>
        <authorList>
            <person name="Haridas S."/>
            <person name="Albert R."/>
            <person name="Binder M."/>
            <person name="Bloem J."/>
            <person name="Labutti K."/>
            <person name="Salamov A."/>
            <person name="Andreopoulos B."/>
            <person name="Baker S."/>
            <person name="Barry K."/>
            <person name="Bills G."/>
            <person name="Bluhm B."/>
            <person name="Cannon C."/>
            <person name="Castanera R."/>
            <person name="Culley D."/>
            <person name="Daum C."/>
            <person name="Ezra D."/>
            <person name="Gonzalez J."/>
            <person name="Henrissat B."/>
            <person name="Kuo A."/>
            <person name="Liang C."/>
            <person name="Lipzen A."/>
            <person name="Lutzoni F."/>
            <person name="Magnuson J."/>
            <person name="Mondo S."/>
            <person name="Nolan M."/>
            <person name="Ohm R."/>
            <person name="Pangilinan J."/>
            <person name="Park H.-J."/>
            <person name="Ramirez L."/>
            <person name="Alfaro M."/>
            <person name="Sun H."/>
            <person name="Tritt A."/>
            <person name="Yoshinaga Y."/>
            <person name="Zwiers L.-H."/>
            <person name="Turgeon B."/>
            <person name="Goodwin S."/>
            <person name="Spatafora J."/>
            <person name="Crous P."/>
            <person name="Grigoriev I."/>
        </authorList>
    </citation>
    <scope>NUCLEOTIDE SEQUENCE</scope>
    <source>
        <strain evidence="2">CBS 107.79</strain>
    </source>
</reference>
<organism evidence="2 3">
    <name type="scientific">Bimuria novae-zelandiae CBS 107.79</name>
    <dbReference type="NCBI Taxonomy" id="1447943"/>
    <lineage>
        <taxon>Eukaryota</taxon>
        <taxon>Fungi</taxon>
        <taxon>Dikarya</taxon>
        <taxon>Ascomycota</taxon>
        <taxon>Pezizomycotina</taxon>
        <taxon>Dothideomycetes</taxon>
        <taxon>Pleosporomycetidae</taxon>
        <taxon>Pleosporales</taxon>
        <taxon>Massarineae</taxon>
        <taxon>Didymosphaeriaceae</taxon>
        <taxon>Bimuria</taxon>
    </lineage>
</organism>
<proteinExistence type="predicted"/>